<dbReference type="Gene3D" id="1.10.1040.10">
    <property type="entry name" value="N-(1-d-carboxylethyl)-l-norvaline Dehydrogenase, domain 2"/>
    <property type="match status" value="1"/>
</dbReference>
<evidence type="ECO:0000313" key="2">
    <source>
        <dbReference type="EMBL" id="GGI02332.1"/>
    </source>
</evidence>
<name>A0ABQ2AYN0_9MICC</name>
<comment type="caution">
    <text evidence="2">The sequence shown here is derived from an EMBL/GenBank/DDBJ whole genome shotgun (WGS) entry which is preliminary data.</text>
</comment>
<accession>A0ABQ2AYN0</accession>
<gene>
    <name evidence="2" type="ORF">GCM10007170_43830</name>
</gene>
<proteinExistence type="predicted"/>
<evidence type="ECO:0000313" key="3">
    <source>
        <dbReference type="Proteomes" id="UP000643279"/>
    </source>
</evidence>
<sequence>MEVVPGALGDAMAHKLLRSIVMKGLAAVVCEAVEAGRRAGYEDWVRGQIAAELAGDGHGTIDRFISGSAKHAARRAEEMNAVAGYCHALGTPSHMSTAARDSLMELAGAEVKSA</sequence>
<dbReference type="Proteomes" id="UP000643279">
    <property type="component" value="Unassembled WGS sequence"/>
</dbReference>
<organism evidence="2 3">
    <name type="scientific">Arthrobacter liuii</name>
    <dbReference type="NCBI Taxonomy" id="1476996"/>
    <lineage>
        <taxon>Bacteria</taxon>
        <taxon>Bacillati</taxon>
        <taxon>Actinomycetota</taxon>
        <taxon>Actinomycetes</taxon>
        <taxon>Micrococcales</taxon>
        <taxon>Micrococcaceae</taxon>
        <taxon>Arthrobacter</taxon>
    </lineage>
</organism>
<dbReference type="EMBL" id="BMFW01000045">
    <property type="protein sequence ID" value="GGI02332.1"/>
    <property type="molecule type" value="Genomic_DNA"/>
</dbReference>
<dbReference type="SUPFAM" id="SSF48179">
    <property type="entry name" value="6-phosphogluconate dehydrogenase C-terminal domain-like"/>
    <property type="match status" value="1"/>
</dbReference>
<dbReference type="InterPro" id="IPR015814">
    <property type="entry name" value="Pgluconate_DH_NAD-bd_C"/>
</dbReference>
<protein>
    <recommendedName>
        <fullName evidence="1">Phosphogluconate dehydrogenase NAD-binding putative C-terminal domain-containing protein</fullName>
    </recommendedName>
</protein>
<dbReference type="InterPro" id="IPR013328">
    <property type="entry name" value="6PGD_dom2"/>
</dbReference>
<feature type="domain" description="Phosphogluconate dehydrogenase NAD-binding putative C-terminal" evidence="1">
    <location>
        <begin position="37"/>
        <end position="103"/>
    </location>
</feature>
<dbReference type="Pfam" id="PF09130">
    <property type="entry name" value="DUF1932"/>
    <property type="match status" value="1"/>
</dbReference>
<dbReference type="InterPro" id="IPR008927">
    <property type="entry name" value="6-PGluconate_DH-like_C_sf"/>
</dbReference>
<keyword evidence="3" id="KW-1185">Reference proteome</keyword>
<reference evidence="3" key="1">
    <citation type="journal article" date="2019" name="Int. J. Syst. Evol. Microbiol.">
        <title>The Global Catalogue of Microorganisms (GCM) 10K type strain sequencing project: providing services to taxonomists for standard genome sequencing and annotation.</title>
        <authorList>
            <consortium name="The Broad Institute Genomics Platform"/>
            <consortium name="The Broad Institute Genome Sequencing Center for Infectious Disease"/>
            <person name="Wu L."/>
            <person name="Ma J."/>
        </authorList>
    </citation>
    <scope>NUCLEOTIDE SEQUENCE [LARGE SCALE GENOMIC DNA]</scope>
    <source>
        <strain evidence="3">CGMCC 1.12778</strain>
    </source>
</reference>
<evidence type="ECO:0000259" key="1">
    <source>
        <dbReference type="Pfam" id="PF09130"/>
    </source>
</evidence>